<evidence type="ECO:0000256" key="4">
    <source>
        <dbReference type="ARBA" id="ARBA00022679"/>
    </source>
</evidence>
<dbReference type="SMART" id="SM00387">
    <property type="entry name" value="HATPase_c"/>
    <property type="match status" value="1"/>
</dbReference>
<dbReference type="InterPro" id="IPR010559">
    <property type="entry name" value="Sig_transdc_His_kin_internal"/>
</dbReference>
<organism evidence="12 13">
    <name type="scientific">Paenibacillus puldeungensis</name>
    <dbReference type="NCBI Taxonomy" id="696536"/>
    <lineage>
        <taxon>Bacteria</taxon>
        <taxon>Bacillati</taxon>
        <taxon>Bacillota</taxon>
        <taxon>Bacilli</taxon>
        <taxon>Bacillales</taxon>
        <taxon>Paenibacillaceae</taxon>
        <taxon>Paenibacillus</taxon>
    </lineage>
</organism>
<keyword evidence="9" id="KW-0175">Coiled coil</keyword>
<protein>
    <submittedName>
        <fullName evidence="12">Sensor histidine kinase</fullName>
        <ecNumber evidence="12">2.7.13.3</ecNumber>
    </submittedName>
</protein>
<dbReference type="Pfam" id="PF06580">
    <property type="entry name" value="His_kinase"/>
    <property type="match status" value="1"/>
</dbReference>
<keyword evidence="6 12" id="KW-0418">Kinase</keyword>
<evidence type="ECO:0000259" key="11">
    <source>
        <dbReference type="PROSITE" id="PS50885"/>
    </source>
</evidence>
<dbReference type="PROSITE" id="PS50885">
    <property type="entry name" value="HAMP"/>
    <property type="match status" value="1"/>
</dbReference>
<proteinExistence type="predicted"/>
<comment type="subcellular location">
    <subcellularLocation>
        <location evidence="1">Cell membrane</location>
        <topology evidence="1">Multi-pass membrane protein</topology>
    </subcellularLocation>
</comment>
<feature type="transmembrane region" description="Helical" evidence="10">
    <location>
        <begin position="26"/>
        <end position="44"/>
    </location>
</feature>
<dbReference type="InterPro" id="IPR003594">
    <property type="entry name" value="HATPase_dom"/>
</dbReference>
<dbReference type="GO" id="GO:0004673">
    <property type="term" value="F:protein histidine kinase activity"/>
    <property type="evidence" value="ECO:0007669"/>
    <property type="project" value="UniProtKB-EC"/>
</dbReference>
<evidence type="ECO:0000256" key="6">
    <source>
        <dbReference type="ARBA" id="ARBA00022777"/>
    </source>
</evidence>
<dbReference type="Pfam" id="PF00672">
    <property type="entry name" value="HAMP"/>
    <property type="match status" value="1"/>
</dbReference>
<feature type="transmembrane region" description="Helical" evidence="10">
    <location>
        <begin position="314"/>
        <end position="334"/>
    </location>
</feature>
<dbReference type="Gene3D" id="6.10.250.1910">
    <property type="match status" value="1"/>
</dbReference>
<keyword evidence="3" id="KW-0597">Phosphoprotein</keyword>
<keyword evidence="5 10" id="KW-0812">Transmembrane</keyword>
<dbReference type="SUPFAM" id="SSF55874">
    <property type="entry name" value="ATPase domain of HSP90 chaperone/DNA topoisomerase II/histidine kinase"/>
    <property type="match status" value="1"/>
</dbReference>
<dbReference type="Pfam" id="PF02518">
    <property type="entry name" value="HATPase_c"/>
    <property type="match status" value="1"/>
</dbReference>
<dbReference type="InterPro" id="IPR050640">
    <property type="entry name" value="Bact_2-comp_sensor_kinase"/>
</dbReference>
<evidence type="ECO:0000256" key="7">
    <source>
        <dbReference type="ARBA" id="ARBA00022989"/>
    </source>
</evidence>
<keyword evidence="7 10" id="KW-1133">Transmembrane helix</keyword>
<dbReference type="PANTHER" id="PTHR34220:SF7">
    <property type="entry name" value="SENSOR HISTIDINE KINASE YPDA"/>
    <property type="match status" value="1"/>
</dbReference>
<evidence type="ECO:0000256" key="3">
    <source>
        <dbReference type="ARBA" id="ARBA00022553"/>
    </source>
</evidence>
<evidence type="ECO:0000256" key="10">
    <source>
        <dbReference type="SAM" id="Phobius"/>
    </source>
</evidence>
<dbReference type="InterPro" id="IPR033479">
    <property type="entry name" value="dCache_1"/>
</dbReference>
<dbReference type="CDD" id="cd06225">
    <property type="entry name" value="HAMP"/>
    <property type="match status" value="1"/>
</dbReference>
<dbReference type="SMART" id="SM00304">
    <property type="entry name" value="HAMP"/>
    <property type="match status" value="1"/>
</dbReference>
<keyword evidence="4 12" id="KW-0808">Transferase</keyword>
<name>A0ABW3RZ73_9BACL</name>
<dbReference type="CDD" id="cd18774">
    <property type="entry name" value="PDC2_HK_sensor"/>
    <property type="match status" value="1"/>
</dbReference>
<keyword evidence="2" id="KW-1003">Cell membrane</keyword>
<dbReference type="Pfam" id="PF02743">
    <property type="entry name" value="dCache_1"/>
    <property type="match status" value="1"/>
</dbReference>
<dbReference type="PANTHER" id="PTHR34220">
    <property type="entry name" value="SENSOR HISTIDINE KINASE YPDA"/>
    <property type="match status" value="1"/>
</dbReference>
<accession>A0ABW3RZ73</accession>
<evidence type="ECO:0000256" key="8">
    <source>
        <dbReference type="ARBA" id="ARBA00023136"/>
    </source>
</evidence>
<dbReference type="EC" id="2.7.13.3" evidence="12"/>
<dbReference type="EMBL" id="JBHTLM010000010">
    <property type="protein sequence ID" value="MFD1177528.1"/>
    <property type="molecule type" value="Genomic_DNA"/>
</dbReference>
<evidence type="ECO:0000256" key="1">
    <source>
        <dbReference type="ARBA" id="ARBA00004651"/>
    </source>
</evidence>
<evidence type="ECO:0000256" key="2">
    <source>
        <dbReference type="ARBA" id="ARBA00022475"/>
    </source>
</evidence>
<dbReference type="SUPFAM" id="SSF158472">
    <property type="entry name" value="HAMP domain-like"/>
    <property type="match status" value="1"/>
</dbReference>
<dbReference type="InterPro" id="IPR003660">
    <property type="entry name" value="HAMP_dom"/>
</dbReference>
<sequence>MPLKSPRIPPIKAWLSLRRVTIKRRLMAAFLITSMMPVIFVAVYSNMKYEAATHAKINSYSTQILDEVTRNASDELQQYETLSENMIMNDSIQEGLQQFSKMSDYEKSKLYKRILNELSVQIFGISNISNIMILNNDGQTLFDLGYEMYPRNGLFNMLSSTNNSPGNAYWSYIRSNRGTHTITLSRIIYSKDNLNLKLGYVIIFVDEKVFSQNVYKHVNLGTGSEVFISDSKGMVISTVSPKIPHGKSYAQKEVFDPIKQQFQKDTKLHAFNTDVDHQGYLVTSSYIRSADWFLIGMIPKAFILAELTDMRRNIVALCVFTLLGSGGISMWIYFSISSPMRSLLQYAKRIRMGQLDTTIGTPYADEMGKLTETIDNMVERLKDLIYQVEAEQQAKREAELKMLQAQINPHFLFNTLNSLKWSAMLGGNQAVMEGLDSLSVLLQNTIMVKEEMIPLSQEIDNLNHYATIQRIRYGDSFSLHCDIPQELANYPVLKFLLQPIVENSIIHGTGEDGRRVDIQVTARLIEHKVRIVISDNGKGFDVEELQTQASSRSKLSGIGTQNVHERIVLHFGKAFGLDVCSIPGEGTKAEIILPFEVEGGNPLV</sequence>
<reference evidence="13" key="1">
    <citation type="journal article" date="2019" name="Int. J. Syst. Evol. Microbiol.">
        <title>The Global Catalogue of Microorganisms (GCM) 10K type strain sequencing project: providing services to taxonomists for standard genome sequencing and annotation.</title>
        <authorList>
            <consortium name="The Broad Institute Genomics Platform"/>
            <consortium name="The Broad Institute Genome Sequencing Center for Infectious Disease"/>
            <person name="Wu L."/>
            <person name="Ma J."/>
        </authorList>
    </citation>
    <scope>NUCLEOTIDE SEQUENCE [LARGE SCALE GENOMIC DNA]</scope>
    <source>
        <strain evidence="13">CCUG 59189</strain>
    </source>
</reference>
<keyword evidence="13" id="KW-1185">Reference proteome</keyword>
<feature type="coiled-coil region" evidence="9">
    <location>
        <begin position="381"/>
        <end position="408"/>
    </location>
</feature>
<feature type="domain" description="HAMP" evidence="11">
    <location>
        <begin position="334"/>
        <end position="386"/>
    </location>
</feature>
<gene>
    <name evidence="12" type="ORF">ACFQ3W_14635</name>
</gene>
<evidence type="ECO:0000313" key="13">
    <source>
        <dbReference type="Proteomes" id="UP001597262"/>
    </source>
</evidence>
<evidence type="ECO:0000313" key="12">
    <source>
        <dbReference type="EMBL" id="MFD1177528.1"/>
    </source>
</evidence>
<dbReference type="Proteomes" id="UP001597262">
    <property type="component" value="Unassembled WGS sequence"/>
</dbReference>
<evidence type="ECO:0000256" key="9">
    <source>
        <dbReference type="SAM" id="Coils"/>
    </source>
</evidence>
<dbReference type="Gene3D" id="3.30.450.20">
    <property type="entry name" value="PAS domain"/>
    <property type="match status" value="1"/>
</dbReference>
<dbReference type="InterPro" id="IPR036890">
    <property type="entry name" value="HATPase_C_sf"/>
</dbReference>
<dbReference type="Gene3D" id="3.30.565.10">
    <property type="entry name" value="Histidine kinase-like ATPase, C-terminal domain"/>
    <property type="match status" value="1"/>
</dbReference>
<keyword evidence="8 10" id="KW-0472">Membrane</keyword>
<comment type="caution">
    <text evidence="12">The sequence shown here is derived from an EMBL/GenBank/DDBJ whole genome shotgun (WGS) entry which is preliminary data.</text>
</comment>
<evidence type="ECO:0000256" key="5">
    <source>
        <dbReference type="ARBA" id="ARBA00022692"/>
    </source>
</evidence>